<sequence length="322" mass="34730">MSGTFVRPIAAALLSTVLLAGPTLAKEPAGAKDHPLVGRYAGSEIMDYKSEAFNEQRFITSPINLKTEGEAFTEANSIKVEGKITDIRYNAPKDRSSLEIIRNYEESLKSKGFEVVFSCANETCLKEKGSSYRMSFAAGDGQINYRYGDGVRYLLAKASKPEGDTYAAIFLGDNKTGPLVHVIVADVKPMQSGQIAFVDAGAMAKSITASGHVTLYGIQFDFDKADIKPESRPTLDEIAKFLKANNEVALVVTGHTDGKGGFDYNVDLSKRRAQAVAADLAQHYGISAARLTPFGAGMSSPIASNDDDAGRAKNRRVELVKR</sequence>
<evidence type="ECO:0000259" key="7">
    <source>
        <dbReference type="PROSITE" id="PS51123"/>
    </source>
</evidence>
<keyword evidence="3" id="KW-0998">Cell outer membrane</keyword>
<dbReference type="InterPro" id="IPR032608">
    <property type="entry name" value="DUF4892"/>
</dbReference>
<dbReference type="Pfam" id="PF16234">
    <property type="entry name" value="DUF4892"/>
    <property type="match status" value="1"/>
</dbReference>
<evidence type="ECO:0000256" key="2">
    <source>
        <dbReference type="ARBA" id="ARBA00023136"/>
    </source>
</evidence>
<dbReference type="Pfam" id="PF00691">
    <property type="entry name" value="OmpA"/>
    <property type="match status" value="1"/>
</dbReference>
<evidence type="ECO:0000256" key="4">
    <source>
        <dbReference type="PROSITE-ProRule" id="PRU00473"/>
    </source>
</evidence>
<proteinExistence type="predicted"/>
<evidence type="ECO:0000313" key="9">
    <source>
        <dbReference type="Proteomes" id="UP001549047"/>
    </source>
</evidence>
<protein>
    <submittedName>
        <fullName evidence="8">Outer membrane protein OmpA-like peptidoglycan-associated protein</fullName>
    </submittedName>
</protein>
<dbReference type="SUPFAM" id="SSF103088">
    <property type="entry name" value="OmpA-like"/>
    <property type="match status" value="1"/>
</dbReference>
<dbReference type="InterPro" id="IPR050330">
    <property type="entry name" value="Bact_OuterMem_StrucFunc"/>
</dbReference>
<accession>A0ABV2IV78</accession>
<dbReference type="PANTHER" id="PTHR30329">
    <property type="entry name" value="STATOR ELEMENT OF FLAGELLAR MOTOR COMPLEX"/>
    <property type="match status" value="1"/>
</dbReference>
<keyword evidence="2 4" id="KW-0472">Membrane</keyword>
<dbReference type="PANTHER" id="PTHR30329:SF21">
    <property type="entry name" value="LIPOPROTEIN YIAD-RELATED"/>
    <property type="match status" value="1"/>
</dbReference>
<evidence type="ECO:0000313" key="8">
    <source>
        <dbReference type="EMBL" id="MET3612400.1"/>
    </source>
</evidence>
<dbReference type="Proteomes" id="UP001549047">
    <property type="component" value="Unassembled WGS sequence"/>
</dbReference>
<gene>
    <name evidence="8" type="ORF">ABID16_000705</name>
</gene>
<organism evidence="8 9">
    <name type="scientific">Rhizobium aquaticum</name>
    <dbReference type="NCBI Taxonomy" id="1549636"/>
    <lineage>
        <taxon>Bacteria</taxon>
        <taxon>Pseudomonadati</taxon>
        <taxon>Pseudomonadota</taxon>
        <taxon>Alphaproteobacteria</taxon>
        <taxon>Hyphomicrobiales</taxon>
        <taxon>Rhizobiaceae</taxon>
        <taxon>Rhizobium/Agrobacterium group</taxon>
        <taxon>Rhizobium</taxon>
    </lineage>
</organism>
<dbReference type="Gene3D" id="3.30.1330.60">
    <property type="entry name" value="OmpA-like domain"/>
    <property type="match status" value="1"/>
</dbReference>
<dbReference type="InterPro" id="IPR006664">
    <property type="entry name" value="OMP_bac"/>
</dbReference>
<dbReference type="CDD" id="cd07185">
    <property type="entry name" value="OmpA_C-like"/>
    <property type="match status" value="1"/>
</dbReference>
<keyword evidence="9" id="KW-1185">Reference proteome</keyword>
<feature type="compositionally biased region" description="Basic and acidic residues" evidence="5">
    <location>
        <begin position="308"/>
        <end position="322"/>
    </location>
</feature>
<dbReference type="PROSITE" id="PS51123">
    <property type="entry name" value="OMPA_2"/>
    <property type="match status" value="1"/>
</dbReference>
<dbReference type="InterPro" id="IPR006665">
    <property type="entry name" value="OmpA-like"/>
</dbReference>
<evidence type="ECO:0000256" key="1">
    <source>
        <dbReference type="ARBA" id="ARBA00004442"/>
    </source>
</evidence>
<comment type="caution">
    <text evidence="8">The sequence shown here is derived from an EMBL/GenBank/DDBJ whole genome shotgun (WGS) entry which is preliminary data.</text>
</comment>
<dbReference type="PRINTS" id="PR01021">
    <property type="entry name" value="OMPADOMAIN"/>
</dbReference>
<name>A0ABV2IV78_9HYPH</name>
<keyword evidence="6" id="KW-0732">Signal</keyword>
<evidence type="ECO:0000256" key="3">
    <source>
        <dbReference type="ARBA" id="ARBA00023237"/>
    </source>
</evidence>
<evidence type="ECO:0000256" key="6">
    <source>
        <dbReference type="SAM" id="SignalP"/>
    </source>
</evidence>
<feature type="region of interest" description="Disordered" evidence="5">
    <location>
        <begin position="300"/>
        <end position="322"/>
    </location>
</feature>
<reference evidence="8 9" key="1">
    <citation type="submission" date="2024-06" db="EMBL/GenBank/DDBJ databases">
        <title>Genomic Encyclopedia of Type Strains, Phase IV (KMG-IV): sequencing the most valuable type-strain genomes for metagenomic binning, comparative biology and taxonomic classification.</title>
        <authorList>
            <person name="Goeker M."/>
        </authorList>
    </citation>
    <scope>NUCLEOTIDE SEQUENCE [LARGE SCALE GENOMIC DNA]</scope>
    <source>
        <strain evidence="8 9">DSM 29780</strain>
    </source>
</reference>
<dbReference type="RefSeq" id="WP_354554965.1">
    <property type="nucleotide sequence ID" value="NZ_JBEPMB010000001.1"/>
</dbReference>
<feature type="signal peptide" evidence="6">
    <location>
        <begin position="1"/>
        <end position="25"/>
    </location>
</feature>
<evidence type="ECO:0000256" key="5">
    <source>
        <dbReference type="SAM" id="MobiDB-lite"/>
    </source>
</evidence>
<feature type="chain" id="PRO_5046121646" evidence="6">
    <location>
        <begin position="26"/>
        <end position="322"/>
    </location>
</feature>
<feature type="domain" description="OmpA-like" evidence="7">
    <location>
        <begin position="207"/>
        <end position="322"/>
    </location>
</feature>
<dbReference type="EMBL" id="JBEPMB010000001">
    <property type="protein sequence ID" value="MET3612400.1"/>
    <property type="molecule type" value="Genomic_DNA"/>
</dbReference>
<dbReference type="InterPro" id="IPR036737">
    <property type="entry name" value="OmpA-like_sf"/>
</dbReference>
<comment type="subcellular location">
    <subcellularLocation>
        <location evidence="1">Cell outer membrane</location>
    </subcellularLocation>
</comment>